<feature type="transmembrane region" description="Helical" evidence="9">
    <location>
        <begin position="422"/>
        <end position="446"/>
    </location>
</feature>
<organism evidence="10 11">
    <name type="scientific">Discostella pseudostelligera</name>
    <dbReference type="NCBI Taxonomy" id="259834"/>
    <lineage>
        <taxon>Eukaryota</taxon>
        <taxon>Sar</taxon>
        <taxon>Stramenopiles</taxon>
        <taxon>Ochrophyta</taxon>
        <taxon>Bacillariophyta</taxon>
        <taxon>Coscinodiscophyceae</taxon>
        <taxon>Thalassiosirophycidae</taxon>
        <taxon>Stephanodiscales</taxon>
        <taxon>Stephanodiscaceae</taxon>
        <taxon>Discostella</taxon>
    </lineage>
</organism>
<keyword evidence="4" id="KW-1003">Cell membrane</keyword>
<feature type="transmembrane region" description="Helical" evidence="9">
    <location>
        <begin position="452"/>
        <end position="472"/>
    </location>
</feature>
<keyword evidence="5 9" id="KW-0812">Transmembrane</keyword>
<feature type="transmembrane region" description="Helical" evidence="9">
    <location>
        <begin position="354"/>
        <end position="376"/>
    </location>
</feature>
<evidence type="ECO:0000256" key="2">
    <source>
        <dbReference type="ARBA" id="ARBA00010199"/>
    </source>
</evidence>
<evidence type="ECO:0000313" key="11">
    <source>
        <dbReference type="Proteomes" id="UP001530293"/>
    </source>
</evidence>
<keyword evidence="6 9" id="KW-1133">Transmembrane helix</keyword>
<dbReference type="CDD" id="cd13132">
    <property type="entry name" value="MATE_eukaryotic"/>
    <property type="match status" value="1"/>
</dbReference>
<feature type="transmembrane region" description="Helical" evidence="9">
    <location>
        <begin position="227"/>
        <end position="248"/>
    </location>
</feature>
<evidence type="ECO:0000256" key="5">
    <source>
        <dbReference type="ARBA" id="ARBA00022692"/>
    </source>
</evidence>
<keyword evidence="7 9" id="KW-0472">Membrane</keyword>
<dbReference type="InterPro" id="IPR002528">
    <property type="entry name" value="MATE_fam"/>
</dbReference>
<dbReference type="PIRSF" id="PIRSF006603">
    <property type="entry name" value="DinF"/>
    <property type="match status" value="1"/>
</dbReference>
<feature type="transmembrane region" description="Helical" evidence="9">
    <location>
        <begin position="131"/>
        <end position="156"/>
    </location>
</feature>
<comment type="caution">
    <text evidence="10">The sequence shown here is derived from an EMBL/GenBank/DDBJ whole genome shotgun (WGS) entry which is preliminary data.</text>
</comment>
<accession>A0ABD3M6M1</accession>
<feature type="transmembrane region" description="Helical" evidence="9">
    <location>
        <begin position="388"/>
        <end position="410"/>
    </location>
</feature>
<dbReference type="PANTHER" id="PTHR11206">
    <property type="entry name" value="MULTIDRUG RESISTANCE PROTEIN"/>
    <property type="match status" value="1"/>
</dbReference>
<gene>
    <name evidence="10" type="ORF">ACHAWU_010269</name>
</gene>
<dbReference type="AlphaFoldDB" id="A0ABD3M6M1"/>
<feature type="compositionally biased region" description="Low complexity" evidence="8">
    <location>
        <begin position="17"/>
        <end position="29"/>
    </location>
</feature>
<keyword evidence="11" id="KW-1185">Reference proteome</keyword>
<evidence type="ECO:0000256" key="6">
    <source>
        <dbReference type="ARBA" id="ARBA00022989"/>
    </source>
</evidence>
<feature type="transmembrane region" description="Helical" evidence="9">
    <location>
        <begin position="311"/>
        <end position="333"/>
    </location>
</feature>
<dbReference type="EMBL" id="JALLBG020000198">
    <property type="protein sequence ID" value="KAL3759700.1"/>
    <property type="molecule type" value="Genomic_DNA"/>
</dbReference>
<dbReference type="NCBIfam" id="TIGR00797">
    <property type="entry name" value="matE"/>
    <property type="match status" value="1"/>
</dbReference>
<dbReference type="InterPro" id="IPR048279">
    <property type="entry name" value="MdtK-like"/>
</dbReference>
<feature type="region of interest" description="Disordered" evidence="8">
    <location>
        <begin position="1"/>
        <end position="33"/>
    </location>
</feature>
<protein>
    <submittedName>
        <fullName evidence="10">Uncharacterized protein</fullName>
    </submittedName>
</protein>
<evidence type="ECO:0000256" key="8">
    <source>
        <dbReference type="SAM" id="MobiDB-lite"/>
    </source>
</evidence>
<proteinExistence type="inferred from homology"/>
<keyword evidence="3" id="KW-0813">Transport</keyword>
<dbReference type="InterPro" id="IPR045069">
    <property type="entry name" value="MATE_euk"/>
</dbReference>
<dbReference type="GO" id="GO:0005886">
    <property type="term" value="C:plasma membrane"/>
    <property type="evidence" value="ECO:0007669"/>
    <property type="project" value="UniProtKB-SubCell"/>
</dbReference>
<name>A0ABD3M6M1_9STRA</name>
<evidence type="ECO:0000256" key="3">
    <source>
        <dbReference type="ARBA" id="ARBA00022448"/>
    </source>
</evidence>
<feature type="transmembrane region" description="Helical" evidence="9">
    <location>
        <begin position="269"/>
        <end position="291"/>
    </location>
</feature>
<dbReference type="Pfam" id="PF01554">
    <property type="entry name" value="MatE"/>
    <property type="match status" value="2"/>
</dbReference>
<evidence type="ECO:0000256" key="4">
    <source>
        <dbReference type="ARBA" id="ARBA00022475"/>
    </source>
</evidence>
<evidence type="ECO:0000313" key="10">
    <source>
        <dbReference type="EMBL" id="KAL3759700.1"/>
    </source>
</evidence>
<sequence length="510" mass="55447">MNPSTANGEDLPSENTASASHPASESAESTCAGANSPTHHITYRQHVIDVSKLTYPIILSEVFQNSLPVVDVAFVGQLGKNELAAAALATVWFDLWHSATIGWLTATDTFLSQCYGANQLDNYAIWTGNSLIITIFTTIVVSGAVALCAPCMKLFGQDPDLADAAGEFSYRLIPGLFPLYLFKVLTKYLQTQNLLGPGVWIGVLANAINALFNWGLIYAAGWGLVGAPWATSLTRLAEFLIICLYMFMNKKSLKETWPVFSRVNMKYSVLKPFWKLAISGALSFSAEAWSFEITTILAGLLGTVALDAHMITLTISTFIFLSFPFAVGIAASIRVGQLVGEQKPLDAQRSSHTSFFISATLQVVLIAIIVPCRDLLGNLFSSDEEVAYLVSQLIPISFVFMMGDAIQSCAGGVLRGLGRQKLVLMLNILGFWILAVPIGSILAFVAGVGVFGFWWGMAIGIYVAGAVGLWYLRRVDWNYEAKKTLKRLSTTVNTRQATDSSLPQDSEHHL</sequence>
<evidence type="ECO:0000256" key="9">
    <source>
        <dbReference type="SAM" id="Phobius"/>
    </source>
</evidence>
<dbReference type="Proteomes" id="UP001530293">
    <property type="component" value="Unassembled WGS sequence"/>
</dbReference>
<feature type="transmembrane region" description="Helical" evidence="9">
    <location>
        <begin position="198"/>
        <end position="221"/>
    </location>
</feature>
<evidence type="ECO:0000256" key="1">
    <source>
        <dbReference type="ARBA" id="ARBA00004651"/>
    </source>
</evidence>
<comment type="similarity">
    <text evidence="2">Belongs to the multi antimicrobial extrusion (MATE) (TC 2.A.66.1) family.</text>
</comment>
<comment type="subcellular location">
    <subcellularLocation>
        <location evidence="1">Cell membrane</location>
        <topology evidence="1">Multi-pass membrane protein</topology>
    </subcellularLocation>
</comment>
<reference evidence="10 11" key="1">
    <citation type="submission" date="2024-10" db="EMBL/GenBank/DDBJ databases">
        <title>Updated reference genomes for cyclostephanoid diatoms.</title>
        <authorList>
            <person name="Roberts W.R."/>
            <person name="Alverson A.J."/>
        </authorList>
    </citation>
    <scope>NUCLEOTIDE SEQUENCE [LARGE SCALE GENOMIC DNA]</scope>
    <source>
        <strain evidence="10 11">AJA232-27</strain>
    </source>
</reference>
<evidence type="ECO:0000256" key="7">
    <source>
        <dbReference type="ARBA" id="ARBA00023136"/>
    </source>
</evidence>